<proteinExistence type="predicted"/>
<accession>A0A9X8WPZ6</accession>
<dbReference type="RefSeq" id="WP_021364805.1">
    <property type="nucleotide sequence ID" value="NZ_AP031492.1"/>
</dbReference>
<dbReference type="AlphaFoldDB" id="A0A9X8WPZ6"/>
<dbReference type="Proteomes" id="UP000189137">
    <property type="component" value="Unassembled WGS sequence"/>
</dbReference>
<dbReference type="EMBL" id="FUPS01000004">
    <property type="protein sequence ID" value="SJS16531.1"/>
    <property type="molecule type" value="Genomic_DNA"/>
</dbReference>
<organism evidence="1 2">
    <name type="scientific">Clostridioides difficile</name>
    <name type="common">Peptoclostridium difficile</name>
    <dbReference type="NCBI Taxonomy" id="1496"/>
    <lineage>
        <taxon>Bacteria</taxon>
        <taxon>Bacillati</taxon>
        <taxon>Bacillota</taxon>
        <taxon>Clostridia</taxon>
        <taxon>Peptostreptococcales</taxon>
        <taxon>Peptostreptococcaceae</taxon>
        <taxon>Clostridioides</taxon>
    </lineage>
</organism>
<evidence type="ECO:0000313" key="2">
    <source>
        <dbReference type="Proteomes" id="UP000189137"/>
    </source>
</evidence>
<comment type="caution">
    <text evidence="1">The sequence shown here is derived from an EMBL/GenBank/DDBJ whole genome shotgun (WGS) entry which is preliminary data.</text>
</comment>
<reference evidence="1 2" key="1">
    <citation type="submission" date="2017-02" db="EMBL/GenBank/DDBJ databases">
        <authorList>
            <consortium name="Pathogen Informatics"/>
        </authorList>
    </citation>
    <scope>NUCLEOTIDE SEQUENCE [LARGE SCALE GENOMIC DNA]</scope>
    <source>
        <strain evidence="1 2">VRECD0157</strain>
    </source>
</reference>
<name>A0A9X8WPZ6_CLODI</name>
<evidence type="ECO:0000313" key="1">
    <source>
        <dbReference type="EMBL" id="SJS16531.1"/>
    </source>
</evidence>
<gene>
    <name evidence="1" type="ORF">SAMEA3375112_01399</name>
</gene>
<protein>
    <submittedName>
        <fullName evidence="1">Uncharacterized protein</fullName>
    </submittedName>
</protein>
<sequence length="423" mass="51076">MDKNIFQININTDVLIRLRNQINEEYYISYRKEFYDKNNKKHRAWDKICAIMDRLDDTVDYLNKLKLNTGKYRRSAFDFFEFMNQASVVMDCITHLAKIFEVPYEEVETSTEIFNELGKEGKGTDKKYFEYLRSLCSVHPMETSRHKIYQENSFECSPYVVWNDKSIWTNDASDLYAVVYTSKDNDSFKRIHIYMNQIFEYVKRRVNFIENIIEHIEKYQQEIIEIFRNTPIKKEEDFESYIDYLRNLKKEIEIRYGNDSFHELNYLIELFDLPLSNPDNEEKMNLYKNALKYAIKFEHNSIQNMTNEGYKNNGILYPQVNITTTLLEELISLNSGSEERRKYRYAIEKTSYLSYDSCWSDREWAYDQIDDMMPFLERYVTFDKAQSDFEHYVLVKLALYLECLENECLINKNVPNDKKFRIK</sequence>